<feature type="domain" description="Ferrous iron transporter FeoA-like" evidence="2">
    <location>
        <begin position="2"/>
        <end position="73"/>
    </location>
</feature>
<evidence type="ECO:0000313" key="3">
    <source>
        <dbReference type="EMBL" id="MBP2028291.1"/>
    </source>
</evidence>
<dbReference type="PANTHER" id="PTHR42954">
    <property type="entry name" value="FE(2+) TRANSPORT PROTEIN A"/>
    <property type="match status" value="1"/>
</dbReference>
<gene>
    <name evidence="3" type="ORF">J2Z35_002092</name>
</gene>
<dbReference type="InterPro" id="IPR007167">
    <property type="entry name" value="Fe-transptr_FeoA-like"/>
</dbReference>
<accession>A0ABS4KMA7</accession>
<evidence type="ECO:0000259" key="2">
    <source>
        <dbReference type="SMART" id="SM00899"/>
    </source>
</evidence>
<dbReference type="RefSeq" id="WP_209661343.1">
    <property type="nucleotide sequence ID" value="NZ_JAGGLI010000025.1"/>
</dbReference>
<reference evidence="3 4" key="1">
    <citation type="submission" date="2021-03" db="EMBL/GenBank/DDBJ databases">
        <title>Genomic Encyclopedia of Type Strains, Phase IV (KMG-IV): sequencing the most valuable type-strain genomes for metagenomic binning, comparative biology and taxonomic classification.</title>
        <authorList>
            <person name="Goeker M."/>
        </authorList>
    </citation>
    <scope>NUCLEOTIDE SEQUENCE [LARGE SCALE GENOMIC DNA]</scope>
    <source>
        <strain evidence="3 4">DSM 27512</strain>
    </source>
</reference>
<dbReference type="InterPro" id="IPR038157">
    <property type="entry name" value="FeoA_core_dom"/>
</dbReference>
<dbReference type="Proteomes" id="UP001314903">
    <property type="component" value="Unassembled WGS sequence"/>
</dbReference>
<dbReference type="Gene3D" id="2.30.30.90">
    <property type="match status" value="1"/>
</dbReference>
<evidence type="ECO:0000313" key="4">
    <source>
        <dbReference type="Proteomes" id="UP001314903"/>
    </source>
</evidence>
<dbReference type="Pfam" id="PF04023">
    <property type="entry name" value="FeoA"/>
    <property type="match status" value="1"/>
</dbReference>
<dbReference type="SMART" id="SM00899">
    <property type="entry name" value="FeoA"/>
    <property type="match status" value="1"/>
</dbReference>
<sequence>MKSLAEMKIGESGVVDSINITGILRRRIIDMGLTKGSTVTIEKVAPLGDPIDVKVKDFHIAIRKSDAKNIIIK</sequence>
<protein>
    <submittedName>
        <fullName evidence="3">Ferrous iron transport protein A</fullName>
    </submittedName>
</protein>
<dbReference type="InterPro" id="IPR008988">
    <property type="entry name" value="Transcriptional_repressor_C"/>
</dbReference>
<dbReference type="SUPFAM" id="SSF50037">
    <property type="entry name" value="C-terminal domain of transcriptional repressors"/>
    <property type="match status" value="1"/>
</dbReference>
<keyword evidence="4" id="KW-1185">Reference proteome</keyword>
<comment type="caution">
    <text evidence="3">The sequence shown here is derived from an EMBL/GenBank/DDBJ whole genome shotgun (WGS) entry which is preliminary data.</text>
</comment>
<dbReference type="EMBL" id="JAGGLI010000025">
    <property type="protein sequence ID" value="MBP2028291.1"/>
    <property type="molecule type" value="Genomic_DNA"/>
</dbReference>
<organism evidence="3 4">
    <name type="scientific">Acetoanaerobium pronyense</name>
    <dbReference type="NCBI Taxonomy" id="1482736"/>
    <lineage>
        <taxon>Bacteria</taxon>
        <taxon>Bacillati</taxon>
        <taxon>Bacillota</taxon>
        <taxon>Clostridia</taxon>
        <taxon>Peptostreptococcales</taxon>
        <taxon>Filifactoraceae</taxon>
        <taxon>Acetoanaerobium</taxon>
    </lineage>
</organism>
<evidence type="ECO:0000256" key="1">
    <source>
        <dbReference type="ARBA" id="ARBA00023004"/>
    </source>
</evidence>
<keyword evidence="1" id="KW-0408">Iron</keyword>
<dbReference type="PANTHER" id="PTHR42954:SF2">
    <property type="entry name" value="FE(2+) TRANSPORT PROTEIN A"/>
    <property type="match status" value="1"/>
</dbReference>
<dbReference type="InterPro" id="IPR052713">
    <property type="entry name" value="FeoA"/>
</dbReference>
<proteinExistence type="predicted"/>
<name>A0ABS4KMA7_9FIRM</name>